<dbReference type="EMBL" id="LBWE01000019">
    <property type="protein sequence ID" value="KKR00317.1"/>
    <property type="molecule type" value="Genomic_DNA"/>
</dbReference>
<gene>
    <name evidence="1" type="ORF">UT27_C0019G0001</name>
</gene>
<dbReference type="AlphaFoldDB" id="A0A837HRC9"/>
<evidence type="ECO:0000313" key="1">
    <source>
        <dbReference type="EMBL" id="KKR00317.1"/>
    </source>
</evidence>
<organism evidence="1 2">
    <name type="scientific">Candidatus Nomurabacteria bacterium GW2011_GWD2_39_12</name>
    <dbReference type="NCBI Taxonomy" id="1618759"/>
    <lineage>
        <taxon>Bacteria</taxon>
        <taxon>Candidatus Nomuraibacteriota</taxon>
    </lineage>
</organism>
<proteinExistence type="predicted"/>
<name>A0A837HRC9_9BACT</name>
<sequence length="361" mass="42157">MTQLELHKKIEEFFKAGVFSADVNVAQRLLVNDDAKRFFFSQADESWLKWLWDNGFLNELKKKAEDTTICRYSLSELEYLKRMSAKDPAKVVEIILDKETATREDNFNPEVADRFLSIIATLPPEKIKMLTIKIRDEKWVYLMRAFFKTGYEFEKIIKKLVEEKESDAVLELAQAVLVVKNKAEISENGNSFNMDPFYVSDLNASGIFEALANIQESHKEKALQITTDTMRKIVELSDSDETKVFEYMDLFALYDVDFFTLEIEDKIDYSHQDDIKKLAATIKKLVEKTIGEKCSDANEIKKLFKNIDKLPSCRSVWRLRLFVLTRCPKVFNKELKEAFFKLFEVENYYEIEGGTEYKKAL</sequence>
<accession>A0A837HRC9</accession>
<protein>
    <submittedName>
        <fullName evidence="1">Uncharacterized protein</fullName>
    </submittedName>
</protein>
<feature type="non-terminal residue" evidence="1">
    <location>
        <position position="361"/>
    </location>
</feature>
<comment type="caution">
    <text evidence="1">The sequence shown here is derived from an EMBL/GenBank/DDBJ whole genome shotgun (WGS) entry which is preliminary data.</text>
</comment>
<reference evidence="1 2" key="1">
    <citation type="journal article" date="2015" name="Nature">
        <title>rRNA introns, odd ribosomes, and small enigmatic genomes across a large radiation of phyla.</title>
        <authorList>
            <person name="Brown C.T."/>
            <person name="Hug L.A."/>
            <person name="Thomas B.C."/>
            <person name="Sharon I."/>
            <person name="Castelle C.J."/>
            <person name="Singh A."/>
            <person name="Wilkins M.J."/>
            <person name="Williams K.H."/>
            <person name="Banfield J.F."/>
        </authorList>
    </citation>
    <scope>NUCLEOTIDE SEQUENCE [LARGE SCALE GENOMIC DNA]</scope>
</reference>
<evidence type="ECO:0000313" key="2">
    <source>
        <dbReference type="Proteomes" id="UP000033998"/>
    </source>
</evidence>
<dbReference type="Proteomes" id="UP000033998">
    <property type="component" value="Unassembled WGS sequence"/>
</dbReference>